<feature type="compositionally biased region" description="Acidic residues" evidence="1">
    <location>
        <begin position="28"/>
        <end position="43"/>
    </location>
</feature>
<dbReference type="EMBL" id="VCAZ01000001">
    <property type="protein sequence ID" value="TSK13343.1"/>
    <property type="molecule type" value="Genomic_DNA"/>
</dbReference>
<gene>
    <name evidence="2" type="ORF">Baya_0217</name>
</gene>
<name>A0A556THL6_BAGYA</name>
<protein>
    <submittedName>
        <fullName evidence="2">Uncharacterized protein</fullName>
    </submittedName>
</protein>
<feature type="compositionally biased region" description="Basic and acidic residues" evidence="1">
    <location>
        <begin position="61"/>
        <end position="71"/>
    </location>
</feature>
<evidence type="ECO:0000313" key="3">
    <source>
        <dbReference type="Proteomes" id="UP000319801"/>
    </source>
</evidence>
<evidence type="ECO:0000256" key="1">
    <source>
        <dbReference type="SAM" id="MobiDB-lite"/>
    </source>
</evidence>
<dbReference type="Proteomes" id="UP000319801">
    <property type="component" value="Unassembled WGS sequence"/>
</dbReference>
<organism evidence="2 3">
    <name type="scientific">Bagarius yarrelli</name>
    <name type="common">Goonch</name>
    <name type="synonym">Bagrus yarrelli</name>
    <dbReference type="NCBI Taxonomy" id="175774"/>
    <lineage>
        <taxon>Eukaryota</taxon>
        <taxon>Metazoa</taxon>
        <taxon>Chordata</taxon>
        <taxon>Craniata</taxon>
        <taxon>Vertebrata</taxon>
        <taxon>Euteleostomi</taxon>
        <taxon>Actinopterygii</taxon>
        <taxon>Neopterygii</taxon>
        <taxon>Teleostei</taxon>
        <taxon>Ostariophysi</taxon>
        <taxon>Siluriformes</taxon>
        <taxon>Sisoridae</taxon>
        <taxon>Sisorinae</taxon>
        <taxon>Bagarius</taxon>
    </lineage>
</organism>
<sequence length="71" mass="7944">MENLPAGHFDIESVEETEKVIEMLEGSDSSESEESSEEESSDEETVHVETVKLPGNHKRKANIEVLKKEGE</sequence>
<evidence type="ECO:0000313" key="2">
    <source>
        <dbReference type="EMBL" id="TSK13343.1"/>
    </source>
</evidence>
<keyword evidence="3" id="KW-1185">Reference proteome</keyword>
<dbReference type="AlphaFoldDB" id="A0A556THL6"/>
<comment type="caution">
    <text evidence="2">The sequence shown here is derived from an EMBL/GenBank/DDBJ whole genome shotgun (WGS) entry which is preliminary data.</text>
</comment>
<reference evidence="2 3" key="1">
    <citation type="journal article" date="2019" name="Genome Biol. Evol.">
        <title>Whole-Genome Sequencing of the Giant Devil Catfish, Bagarius yarrelli.</title>
        <authorList>
            <person name="Jiang W."/>
            <person name="Lv Y."/>
            <person name="Cheng L."/>
            <person name="Yang K."/>
            <person name="Chao B."/>
            <person name="Wang X."/>
            <person name="Li Y."/>
            <person name="Pan X."/>
            <person name="You X."/>
            <person name="Zhang Y."/>
            <person name="Yang J."/>
            <person name="Li J."/>
            <person name="Zhang X."/>
            <person name="Liu S."/>
            <person name="Sun C."/>
            <person name="Yang J."/>
            <person name="Shi Q."/>
        </authorList>
    </citation>
    <scope>NUCLEOTIDE SEQUENCE [LARGE SCALE GENOMIC DNA]</scope>
    <source>
        <strain evidence="2">JWS20170419001</strain>
        <tissue evidence="2">Muscle</tissue>
    </source>
</reference>
<feature type="region of interest" description="Disordered" evidence="1">
    <location>
        <begin position="22"/>
        <end position="71"/>
    </location>
</feature>
<accession>A0A556THL6</accession>
<proteinExistence type="predicted"/>